<accession>A0A7H0HE64</accession>
<dbReference type="InterPro" id="IPR011051">
    <property type="entry name" value="RmlC_Cupin_sf"/>
</dbReference>
<dbReference type="AlphaFoldDB" id="A0A7H0HE64"/>
<organism evidence="2 3">
    <name type="scientific">Paenacidovorax monticola</name>
    <dbReference type="NCBI Taxonomy" id="1926868"/>
    <lineage>
        <taxon>Bacteria</taxon>
        <taxon>Pseudomonadati</taxon>
        <taxon>Pseudomonadota</taxon>
        <taxon>Betaproteobacteria</taxon>
        <taxon>Burkholderiales</taxon>
        <taxon>Comamonadaceae</taxon>
        <taxon>Paenacidovorax</taxon>
    </lineage>
</organism>
<dbReference type="InterPro" id="IPR014710">
    <property type="entry name" value="RmlC-like_jellyroll"/>
</dbReference>
<dbReference type="InterPro" id="IPR008894">
    <property type="entry name" value="QdtA_cupin_dom"/>
</dbReference>
<dbReference type="Pfam" id="PF05523">
    <property type="entry name" value="FdtA"/>
    <property type="match status" value="1"/>
</dbReference>
<keyword evidence="3" id="KW-1185">Reference proteome</keyword>
<feature type="domain" description="Sugar 3,4-ketoisomerase QdtA cupin" evidence="1">
    <location>
        <begin position="13"/>
        <end position="131"/>
    </location>
</feature>
<dbReference type="KEGG" id="amon:H9L24_18110"/>
<sequence>MPVDVPGFEGLVQWVPLPARADARGRLLPLEFGDLPFVPRRVFTVAEVPAGTVRGEHGHRTGQQLLVGLQGRIEILLRHGQREASTVLLPAEPGLLLQAGVWCRQTYAQAHSVLLVLASEPYDPASYIEDWA</sequence>
<dbReference type="Proteomes" id="UP000516057">
    <property type="component" value="Chromosome"/>
</dbReference>
<dbReference type="SUPFAM" id="SSF51182">
    <property type="entry name" value="RmlC-like cupins"/>
    <property type="match status" value="1"/>
</dbReference>
<name>A0A7H0HE64_9BURK</name>
<reference evidence="2 3" key="1">
    <citation type="submission" date="2020-08" db="EMBL/GenBank/DDBJ databases">
        <title>Genome sequence of Acidovorax monticola KACC 19171T.</title>
        <authorList>
            <person name="Hyun D.-W."/>
            <person name="Bae J.-W."/>
        </authorList>
    </citation>
    <scope>NUCLEOTIDE SEQUENCE [LARGE SCALE GENOMIC DNA]</scope>
    <source>
        <strain evidence="2 3">KACC 19171</strain>
    </source>
</reference>
<dbReference type="RefSeq" id="WP_187735815.1">
    <property type="nucleotide sequence ID" value="NZ_CP060790.1"/>
</dbReference>
<evidence type="ECO:0000313" key="2">
    <source>
        <dbReference type="EMBL" id="QNP58830.1"/>
    </source>
</evidence>
<dbReference type="Gene3D" id="2.60.120.10">
    <property type="entry name" value="Jelly Rolls"/>
    <property type="match status" value="1"/>
</dbReference>
<dbReference type="CDD" id="cd20292">
    <property type="entry name" value="cupin_QdtA-like"/>
    <property type="match status" value="1"/>
</dbReference>
<evidence type="ECO:0000259" key="1">
    <source>
        <dbReference type="Pfam" id="PF05523"/>
    </source>
</evidence>
<protein>
    <submittedName>
        <fullName evidence="2">FdtA/QdtA family cupin domain-containing protein</fullName>
    </submittedName>
</protein>
<evidence type="ECO:0000313" key="3">
    <source>
        <dbReference type="Proteomes" id="UP000516057"/>
    </source>
</evidence>
<proteinExistence type="predicted"/>
<dbReference type="EMBL" id="CP060790">
    <property type="protein sequence ID" value="QNP58830.1"/>
    <property type="molecule type" value="Genomic_DNA"/>
</dbReference>
<gene>
    <name evidence="2" type="ORF">H9L24_18110</name>
</gene>